<feature type="domain" description="Semialdehyde dehydrogenase NAD-binding" evidence="7">
    <location>
        <begin position="6"/>
        <end position="144"/>
    </location>
</feature>
<feature type="active site" evidence="5 6">
    <location>
        <position position="152"/>
    </location>
</feature>
<keyword evidence="11" id="KW-1185">Reference proteome</keyword>
<dbReference type="Gene3D" id="3.40.50.720">
    <property type="entry name" value="NAD(P)-binding Rossmann-like Domain"/>
    <property type="match status" value="1"/>
</dbReference>
<dbReference type="InterPro" id="IPR036291">
    <property type="entry name" value="NAD(P)-bd_dom_sf"/>
</dbReference>
<dbReference type="HAMAP" id="MF_00150">
    <property type="entry name" value="ArgC_type1"/>
    <property type="match status" value="1"/>
</dbReference>
<dbReference type="NCBIfam" id="TIGR01850">
    <property type="entry name" value="argC"/>
    <property type="match status" value="1"/>
</dbReference>
<dbReference type="Pfam" id="PF22698">
    <property type="entry name" value="Semialdhyde_dhC_1"/>
    <property type="match status" value="1"/>
</dbReference>
<evidence type="ECO:0000313" key="8">
    <source>
        <dbReference type="EMBL" id="EGQ78365.1"/>
    </source>
</evidence>
<dbReference type="PROSITE" id="PS01224">
    <property type="entry name" value="ARGC"/>
    <property type="match status" value="1"/>
</dbReference>
<keyword evidence="4 5" id="KW-0560">Oxidoreductase</keyword>
<evidence type="ECO:0000256" key="1">
    <source>
        <dbReference type="ARBA" id="ARBA00022571"/>
    </source>
</evidence>
<dbReference type="CDD" id="cd23934">
    <property type="entry name" value="AGPR_1_C"/>
    <property type="match status" value="1"/>
</dbReference>
<accession>A0AA36UMS3</accession>
<dbReference type="InterPro" id="IPR050085">
    <property type="entry name" value="AGPR"/>
</dbReference>
<keyword evidence="5" id="KW-0963">Cytoplasm</keyword>
<dbReference type="InterPro" id="IPR058924">
    <property type="entry name" value="AGPR_dimerisation_dom"/>
</dbReference>
<evidence type="ECO:0000256" key="2">
    <source>
        <dbReference type="ARBA" id="ARBA00022605"/>
    </source>
</evidence>
<comment type="function">
    <text evidence="5">Catalyzes the NADPH-dependent reduction of N-acetyl-5-glutamyl phosphate to yield N-acetyl-L-glutamate 5-semialdehyde.</text>
</comment>
<dbReference type="SUPFAM" id="SSF51735">
    <property type="entry name" value="NAD(P)-binding Rossmann-fold domains"/>
    <property type="match status" value="1"/>
</dbReference>
<dbReference type="InterPro" id="IPR000706">
    <property type="entry name" value="AGPR_type-1"/>
</dbReference>
<evidence type="ECO:0000313" key="10">
    <source>
        <dbReference type="Proteomes" id="UP000004982"/>
    </source>
</evidence>
<dbReference type="Gene3D" id="3.30.360.10">
    <property type="entry name" value="Dihydrodipicolinate Reductase, domain 2"/>
    <property type="match status" value="1"/>
</dbReference>
<dbReference type="GO" id="GO:0070401">
    <property type="term" value="F:NADP+ binding"/>
    <property type="evidence" value="ECO:0007669"/>
    <property type="project" value="InterPro"/>
</dbReference>
<dbReference type="EC" id="1.2.1.38" evidence="5"/>
<comment type="catalytic activity">
    <reaction evidence="5">
        <text>N-acetyl-L-glutamate 5-semialdehyde + phosphate + NADP(+) = N-acetyl-L-glutamyl 5-phosphate + NADPH + H(+)</text>
        <dbReference type="Rhea" id="RHEA:21588"/>
        <dbReference type="ChEBI" id="CHEBI:15378"/>
        <dbReference type="ChEBI" id="CHEBI:29123"/>
        <dbReference type="ChEBI" id="CHEBI:43474"/>
        <dbReference type="ChEBI" id="CHEBI:57783"/>
        <dbReference type="ChEBI" id="CHEBI:57936"/>
        <dbReference type="ChEBI" id="CHEBI:58349"/>
        <dbReference type="EC" id="1.2.1.38"/>
    </reaction>
</comment>
<dbReference type="AlphaFoldDB" id="A0AA36UMS3"/>
<dbReference type="GO" id="GO:0003942">
    <property type="term" value="F:N-acetyl-gamma-glutamyl-phosphate reductase activity"/>
    <property type="evidence" value="ECO:0007669"/>
    <property type="project" value="UniProtKB-UniRule"/>
</dbReference>
<reference evidence="9 11" key="2">
    <citation type="submission" date="2022-03" db="EMBL/GenBank/DDBJ databases">
        <title>Genome sequencing of Neisseria macacae.</title>
        <authorList>
            <person name="Baek M.-G."/>
        </authorList>
    </citation>
    <scope>NUCLEOTIDE SEQUENCE [LARGE SCALE GENOMIC DNA]</scope>
    <source>
        <strain evidence="9 11">ATCC 33926</strain>
    </source>
</reference>
<dbReference type="PANTHER" id="PTHR32338">
    <property type="entry name" value="N-ACETYL-GAMMA-GLUTAMYL-PHOSPHATE REDUCTASE, CHLOROPLASTIC-RELATED-RELATED"/>
    <property type="match status" value="1"/>
</dbReference>
<dbReference type="CDD" id="cd17895">
    <property type="entry name" value="AGPR_1_N"/>
    <property type="match status" value="1"/>
</dbReference>
<gene>
    <name evidence="5 8" type="primary">argC</name>
    <name evidence="8" type="ORF">HMPREF9418_0161</name>
    <name evidence="9" type="ORF">MON40_12325</name>
</gene>
<dbReference type="PANTHER" id="PTHR32338:SF10">
    <property type="entry name" value="N-ACETYL-GAMMA-GLUTAMYL-PHOSPHATE REDUCTASE, CHLOROPLASTIC-RELATED"/>
    <property type="match status" value="1"/>
</dbReference>
<dbReference type="EMBL" id="AFQE01000014">
    <property type="protein sequence ID" value="EGQ78365.1"/>
    <property type="molecule type" value="Genomic_DNA"/>
</dbReference>
<protein>
    <recommendedName>
        <fullName evidence="5">N-acetyl-gamma-glutamyl-phosphate reductase</fullName>
        <shortName evidence="5">AGPR</shortName>
        <ecNumber evidence="5">1.2.1.38</ecNumber>
    </recommendedName>
    <alternativeName>
        <fullName evidence="5">N-acetyl-glutamate semialdehyde dehydrogenase</fullName>
        <shortName evidence="5">NAGSA dehydrogenase</shortName>
    </alternativeName>
</protein>
<keyword evidence="2 5" id="KW-0028">Amino-acid biosynthesis</keyword>
<evidence type="ECO:0000256" key="5">
    <source>
        <dbReference type="HAMAP-Rule" id="MF_00150"/>
    </source>
</evidence>
<evidence type="ECO:0000313" key="9">
    <source>
        <dbReference type="EMBL" id="UNV84771.1"/>
    </source>
</evidence>
<dbReference type="GO" id="GO:0005737">
    <property type="term" value="C:cytoplasm"/>
    <property type="evidence" value="ECO:0007669"/>
    <property type="project" value="UniProtKB-SubCell"/>
</dbReference>
<dbReference type="Pfam" id="PF01118">
    <property type="entry name" value="Semialdhyde_dh"/>
    <property type="match status" value="1"/>
</dbReference>
<dbReference type="SMART" id="SM00859">
    <property type="entry name" value="Semialdhyde_dh"/>
    <property type="match status" value="1"/>
</dbReference>
<comment type="pathway">
    <text evidence="5">Amino-acid biosynthesis; L-arginine biosynthesis; N(2)-acetyl-L-ornithine from L-glutamate: step 3/4.</text>
</comment>
<comment type="subcellular location">
    <subcellularLocation>
        <location evidence="5">Cytoplasm</location>
    </subcellularLocation>
</comment>
<proteinExistence type="inferred from homology"/>
<dbReference type="RefSeq" id="WP_003776024.1">
    <property type="nucleotide sequence ID" value="NZ_CP094241.1"/>
</dbReference>
<evidence type="ECO:0000256" key="4">
    <source>
        <dbReference type="ARBA" id="ARBA00023002"/>
    </source>
</evidence>
<name>A0AA36UMS3_9NEIS</name>
<dbReference type="Proteomes" id="UP000829455">
    <property type="component" value="Chromosome"/>
</dbReference>
<evidence type="ECO:0000256" key="3">
    <source>
        <dbReference type="ARBA" id="ARBA00022857"/>
    </source>
</evidence>
<evidence type="ECO:0000256" key="6">
    <source>
        <dbReference type="PROSITE-ProRule" id="PRU10010"/>
    </source>
</evidence>
<keyword evidence="3 5" id="KW-0521">NADP</keyword>
<evidence type="ECO:0000259" key="7">
    <source>
        <dbReference type="SMART" id="SM00859"/>
    </source>
</evidence>
<comment type="similarity">
    <text evidence="5">Belongs to the NAGSA dehydrogenase family. Type 1 subfamily.</text>
</comment>
<dbReference type="InterPro" id="IPR023013">
    <property type="entry name" value="AGPR_AS"/>
</dbReference>
<dbReference type="InterPro" id="IPR000534">
    <property type="entry name" value="Semialdehyde_DH_NAD-bd"/>
</dbReference>
<dbReference type="GO" id="GO:0051287">
    <property type="term" value="F:NAD binding"/>
    <property type="evidence" value="ECO:0007669"/>
    <property type="project" value="InterPro"/>
</dbReference>
<dbReference type="EMBL" id="CP094241">
    <property type="protein sequence ID" value="UNV84771.1"/>
    <property type="molecule type" value="Genomic_DNA"/>
</dbReference>
<dbReference type="SUPFAM" id="SSF55347">
    <property type="entry name" value="Glyceraldehyde-3-phosphate dehydrogenase-like, C-terminal domain"/>
    <property type="match status" value="1"/>
</dbReference>
<organism evidence="8 10">
    <name type="scientific">Neisseria macacae ATCC 33926</name>
    <dbReference type="NCBI Taxonomy" id="997348"/>
    <lineage>
        <taxon>Bacteria</taxon>
        <taxon>Pseudomonadati</taxon>
        <taxon>Pseudomonadota</taxon>
        <taxon>Betaproteobacteria</taxon>
        <taxon>Neisseriales</taxon>
        <taxon>Neisseriaceae</taxon>
        <taxon>Neisseria</taxon>
    </lineage>
</organism>
<sequence length="347" mass="37921">MNQKIKAGIVGATGYTGVELLRLLSTHPNVEVTAITSRSEAGIAIADYFPSLRGIYDLTFQTPDQARLDQCDVVFFATPNGVAMKEAPALLNQNVRIVDLSADFRIQDIPTWEQWYGMRHASPDIIPQAVYGLSEMNRDTIANARIVANPGCYPTCVSLPLLPLLQQGRLKAHMPLIADCKSGVSGAGRKGNIGSLFCEAGDNFKAYGIGGHRHLPEIKQTIRTLQADIADGFVFTPHLTPMIRGMHATLYLHLEDGCHPEEILREYYRDSPFVDILPAGSTPETRSVRGANLCRISIQQAPQSDVWIALSVIDNLVKGAAGQAIQNMNIMFGFDEQLGLQNAPLLP</sequence>
<dbReference type="Proteomes" id="UP000004982">
    <property type="component" value="Unassembled WGS sequence"/>
</dbReference>
<reference evidence="8 10" key="1">
    <citation type="submission" date="2011-05" db="EMBL/GenBank/DDBJ databases">
        <authorList>
            <person name="Muzny D."/>
            <person name="Qin X."/>
            <person name="Deng J."/>
            <person name="Jiang H."/>
            <person name="Liu Y."/>
            <person name="Qu J."/>
            <person name="Song X.-Z."/>
            <person name="Zhang L."/>
            <person name="Thornton R."/>
            <person name="Coyle M."/>
            <person name="Francisco L."/>
            <person name="Jackson L."/>
            <person name="Javaid M."/>
            <person name="Korchina V."/>
            <person name="Kovar C."/>
            <person name="Mata R."/>
            <person name="Mathew T."/>
            <person name="Ngo R."/>
            <person name="Nguyen L."/>
            <person name="Nguyen N."/>
            <person name="Okwuonu G."/>
            <person name="Ongeri F."/>
            <person name="Pham C."/>
            <person name="Simmons D."/>
            <person name="Wilczek-Boney K."/>
            <person name="Hale W."/>
            <person name="Jakkamsetti A."/>
            <person name="Pham P."/>
            <person name="Ruth R."/>
            <person name="San Lucas F."/>
            <person name="Warren J."/>
            <person name="Zhang J."/>
            <person name="Zhao Z."/>
            <person name="Zhou C."/>
            <person name="Zhu D."/>
            <person name="Lee S."/>
            <person name="Bess C."/>
            <person name="Blankenburg K."/>
            <person name="Forbes L."/>
            <person name="Fu Q."/>
            <person name="Gubbala S."/>
            <person name="Hirani K."/>
            <person name="Jayaseelan J.C."/>
            <person name="Lara F."/>
            <person name="Munidasa M."/>
            <person name="Palculict T."/>
            <person name="Patil S."/>
            <person name="Pu L.-L."/>
            <person name="Saada N."/>
            <person name="Tang L."/>
            <person name="Weissenberger G."/>
            <person name="Zhu Y."/>
            <person name="Hemphill L."/>
            <person name="Shang Y."/>
            <person name="Youmans B."/>
            <person name="Ayvaz T."/>
            <person name="Ross M."/>
            <person name="Santibanez J."/>
            <person name="Aqrawi P."/>
            <person name="Gross S."/>
            <person name="Joshi V."/>
            <person name="Fowler G."/>
            <person name="Nazareth L."/>
            <person name="Reid J."/>
            <person name="Worley K."/>
            <person name="Petrosino J."/>
            <person name="Highlander S."/>
            <person name="Gibbs R."/>
        </authorList>
    </citation>
    <scope>NUCLEOTIDE SEQUENCE [LARGE SCALE GENOMIC DNA]</scope>
    <source>
        <strain evidence="8 10">ATCC 33926</strain>
    </source>
</reference>
<evidence type="ECO:0000313" key="11">
    <source>
        <dbReference type="Proteomes" id="UP000829455"/>
    </source>
</evidence>
<keyword evidence="1 5" id="KW-0055">Arginine biosynthesis</keyword>
<dbReference type="GO" id="GO:0006526">
    <property type="term" value="P:L-arginine biosynthetic process"/>
    <property type="evidence" value="ECO:0007669"/>
    <property type="project" value="UniProtKB-UniRule"/>
</dbReference>